<name>A0A2A5WM27_9GAMM</name>
<dbReference type="AlphaFoldDB" id="A0A2A5WM27"/>
<gene>
    <name evidence="1" type="ORF">CNE99_08355</name>
</gene>
<protein>
    <submittedName>
        <fullName evidence="1">Uncharacterized protein</fullName>
    </submittedName>
</protein>
<proteinExistence type="predicted"/>
<sequence>MVIDGVERFVVAHDEQQVTVAQKRVKRRWCARWQFSRIAEIAYREGVMSGLFRLRGKVGQCLAVKLSRWV</sequence>
<reference evidence="1 2" key="1">
    <citation type="submission" date="2017-08" db="EMBL/GenBank/DDBJ databases">
        <title>Fine stratification of microbial communities through a metagenomic profile of the photic zone.</title>
        <authorList>
            <person name="Haro-Moreno J.M."/>
            <person name="Lopez-Perez M."/>
            <person name="De La Torre J."/>
            <person name="Picazo A."/>
            <person name="Camacho A."/>
            <person name="Rodriguez-Valera F."/>
        </authorList>
    </citation>
    <scope>NUCLEOTIDE SEQUENCE [LARGE SCALE GENOMIC DNA]</scope>
    <source>
        <strain evidence="1">MED-G24</strain>
    </source>
</reference>
<evidence type="ECO:0000313" key="2">
    <source>
        <dbReference type="Proteomes" id="UP000219327"/>
    </source>
</evidence>
<dbReference type="Proteomes" id="UP000219327">
    <property type="component" value="Unassembled WGS sequence"/>
</dbReference>
<evidence type="ECO:0000313" key="1">
    <source>
        <dbReference type="EMBL" id="PDH37317.1"/>
    </source>
</evidence>
<organism evidence="1 2">
    <name type="scientific">OM182 bacterium MED-G24</name>
    <dbReference type="NCBI Taxonomy" id="1986255"/>
    <lineage>
        <taxon>Bacteria</taxon>
        <taxon>Pseudomonadati</taxon>
        <taxon>Pseudomonadota</taxon>
        <taxon>Gammaproteobacteria</taxon>
        <taxon>OMG group</taxon>
        <taxon>OM182 clade</taxon>
    </lineage>
</organism>
<dbReference type="EMBL" id="NTKD01000050">
    <property type="protein sequence ID" value="PDH37317.1"/>
    <property type="molecule type" value="Genomic_DNA"/>
</dbReference>
<accession>A0A2A5WM27</accession>
<comment type="caution">
    <text evidence="1">The sequence shown here is derived from an EMBL/GenBank/DDBJ whole genome shotgun (WGS) entry which is preliminary data.</text>
</comment>